<proteinExistence type="predicted"/>
<dbReference type="EMBL" id="FQUO01000008">
    <property type="protein sequence ID" value="SHF45054.1"/>
    <property type="molecule type" value="Genomic_DNA"/>
</dbReference>
<evidence type="ECO:0000313" key="3">
    <source>
        <dbReference type="Proteomes" id="UP000184368"/>
    </source>
</evidence>
<name>A0A1M5BR81_9BACT</name>
<feature type="transmembrane region" description="Helical" evidence="1">
    <location>
        <begin position="147"/>
        <end position="165"/>
    </location>
</feature>
<keyword evidence="1" id="KW-1133">Transmembrane helix</keyword>
<protein>
    <submittedName>
        <fullName evidence="2">Uncharacterized protein</fullName>
    </submittedName>
</protein>
<organism evidence="2 3">
    <name type="scientific">Cnuella takakiae</name>
    <dbReference type="NCBI Taxonomy" id="1302690"/>
    <lineage>
        <taxon>Bacteria</taxon>
        <taxon>Pseudomonadati</taxon>
        <taxon>Bacteroidota</taxon>
        <taxon>Chitinophagia</taxon>
        <taxon>Chitinophagales</taxon>
        <taxon>Chitinophagaceae</taxon>
        <taxon>Cnuella</taxon>
    </lineage>
</organism>
<keyword evidence="1" id="KW-0812">Transmembrane</keyword>
<sequence>MIPDYLQSRGCCFLKVSNTWICSPTNGPIGIMLLEKKDSAHSYFLFHTTNGVKRFTICPGGSPGSNILLLLISLSLFTYMLAVQLPLRKVQHGRTGRNTLQPGVNDSLTLNFIVCRTRQLNPGRISLLKRKAQHRRKRIQRKKHGKVKMHGARFTALGFFLLMGISRNEFTVGLKCR</sequence>
<gene>
    <name evidence="2" type="ORF">SAMN05444008_10860</name>
</gene>
<keyword evidence="1" id="KW-0472">Membrane</keyword>
<feature type="transmembrane region" description="Helical" evidence="1">
    <location>
        <begin position="67"/>
        <end position="87"/>
    </location>
</feature>
<evidence type="ECO:0000313" key="2">
    <source>
        <dbReference type="EMBL" id="SHF45054.1"/>
    </source>
</evidence>
<dbReference type="Proteomes" id="UP000184368">
    <property type="component" value="Unassembled WGS sequence"/>
</dbReference>
<keyword evidence="3" id="KW-1185">Reference proteome</keyword>
<dbReference type="AlphaFoldDB" id="A0A1M5BR81"/>
<evidence type="ECO:0000256" key="1">
    <source>
        <dbReference type="SAM" id="Phobius"/>
    </source>
</evidence>
<accession>A0A1M5BR81</accession>
<reference evidence="2 3" key="1">
    <citation type="submission" date="2016-11" db="EMBL/GenBank/DDBJ databases">
        <authorList>
            <person name="Jaros S."/>
            <person name="Januszkiewicz K."/>
            <person name="Wedrychowicz H."/>
        </authorList>
    </citation>
    <scope>NUCLEOTIDE SEQUENCE [LARGE SCALE GENOMIC DNA]</scope>
    <source>
        <strain evidence="2 3">DSM 26897</strain>
    </source>
</reference>